<evidence type="ECO:0000313" key="2">
    <source>
        <dbReference type="Proteomes" id="UP000605392"/>
    </source>
</evidence>
<dbReference type="EMBL" id="BMFN01000003">
    <property type="protein sequence ID" value="GGF73048.1"/>
    <property type="molecule type" value="Genomic_DNA"/>
</dbReference>
<organism evidence="1 2">
    <name type="scientific">Hymenobacter qilianensis</name>
    <dbReference type="NCBI Taxonomy" id="1385715"/>
    <lineage>
        <taxon>Bacteria</taxon>
        <taxon>Pseudomonadati</taxon>
        <taxon>Bacteroidota</taxon>
        <taxon>Cytophagia</taxon>
        <taxon>Cytophagales</taxon>
        <taxon>Hymenobacteraceae</taxon>
        <taxon>Hymenobacter</taxon>
    </lineage>
</organism>
<keyword evidence="2" id="KW-1185">Reference proteome</keyword>
<protein>
    <submittedName>
        <fullName evidence="1">MFS transporter</fullName>
    </submittedName>
</protein>
<gene>
    <name evidence="1" type="ORF">GCM10011375_30200</name>
</gene>
<name>A0ACB5PUM7_9BACT</name>
<comment type="caution">
    <text evidence="1">The sequence shown here is derived from an EMBL/GenBank/DDBJ whole genome shotgun (WGS) entry which is preliminary data.</text>
</comment>
<dbReference type="Proteomes" id="UP000605392">
    <property type="component" value="Unassembled WGS sequence"/>
</dbReference>
<sequence length="396" mass="42756">MYVMSRFSYITRAVWLLSLISLFTDLASEMLYPIMPLYLQSIGFSVFFIGLLEGVAEATAGLSKGYFGQWSDRLGRRVPFVQWGYGLSALSKPMLAILATPVWVLLARTLDRLGKGLRTGARDALLSDETTPDNKGKVFGFHRSMDTLGAVFGPTVALLWLTSQPGEFRPLFLIAFLPGLLAIGIAFLLKERQTVPSNRPVQPFWASFSYWRVASPAYRQVVGALVLFALFNSSDAFLLLLARQRGLSDATVVGLYIWYNAVYVLSAWPLGHLADKLGSRRLLVAGLLVFALVYGGVAVAHTTWAFAAMFGLYGVYAAATEGVGKAWVSNLCRKADAGAALGTFSGLSSLATLGASVGAGLLWQWRGPSLTFGVTAVVALGVAGYLAVVRLREQAA</sequence>
<reference evidence="1 2" key="1">
    <citation type="journal article" date="2019" name="Int. J. Syst. Evol. Microbiol.">
        <title>The Global Catalogue of Microorganisms (GCM) 10K type strain sequencing project: providing services to taxonomists for standard genome sequencing and annotation.</title>
        <authorList>
            <consortium name="The Broad Institute Genomics Platform"/>
            <consortium name="The Broad Institute Genome Sequencing Center for Infectious Disease"/>
            <person name="Wu L."/>
            <person name="Ma J."/>
        </authorList>
    </citation>
    <scope>NUCLEOTIDE SEQUENCE [LARGE SCALE GENOMIC DNA]</scope>
    <source>
        <strain evidence="1 2">CGMCC 1.12720</strain>
    </source>
</reference>
<accession>A0ACB5PUM7</accession>
<evidence type="ECO:0000313" key="1">
    <source>
        <dbReference type="EMBL" id="GGF73048.1"/>
    </source>
</evidence>
<proteinExistence type="predicted"/>